<dbReference type="VEuPathDB" id="TrichDB:TRFO_14708"/>
<keyword evidence="3" id="KW-1185">Reference proteome</keyword>
<dbReference type="AlphaFoldDB" id="A0A1J4KUG4"/>
<proteinExistence type="predicted"/>
<feature type="compositionally biased region" description="Basic and acidic residues" evidence="1">
    <location>
        <begin position="510"/>
        <end position="526"/>
    </location>
</feature>
<dbReference type="Proteomes" id="UP000179807">
    <property type="component" value="Unassembled WGS sequence"/>
</dbReference>
<name>A0A1J4KUG4_9EUKA</name>
<evidence type="ECO:0000256" key="1">
    <source>
        <dbReference type="SAM" id="MobiDB-lite"/>
    </source>
</evidence>
<feature type="compositionally biased region" description="Low complexity" evidence="1">
    <location>
        <begin position="88"/>
        <end position="137"/>
    </location>
</feature>
<feature type="region of interest" description="Disordered" evidence="1">
    <location>
        <begin position="19"/>
        <end position="41"/>
    </location>
</feature>
<accession>A0A1J4KUG4</accession>
<reference evidence="2" key="1">
    <citation type="submission" date="2016-10" db="EMBL/GenBank/DDBJ databases">
        <authorList>
            <person name="Benchimol M."/>
            <person name="Almeida L.G."/>
            <person name="Vasconcelos A.T."/>
            <person name="Perreira-Neves A."/>
            <person name="Rosa I.A."/>
            <person name="Tasca T."/>
            <person name="Bogo M.R."/>
            <person name="de Souza W."/>
        </authorList>
    </citation>
    <scope>NUCLEOTIDE SEQUENCE [LARGE SCALE GENOMIC DNA]</scope>
    <source>
        <strain evidence="2">K</strain>
    </source>
</reference>
<feature type="compositionally biased region" description="Basic and acidic residues" evidence="1">
    <location>
        <begin position="476"/>
        <end position="487"/>
    </location>
</feature>
<sequence>MNSPSSILPKERVNYNSFFETTSNSLPNKSQQKSSDLSISQLNSTSSLKNTEADLNSLEIPSKESSIKKEVGFMSSFEINSLIDSLISNRGNSSKSSKNASTNKNSQNSNRNSSNISDHQMMSQTKTKNSNQNSSTTSRKKQSLTPTSKTIIKRQKALQEKQSHEKALSECSTSSVSSIDQYSKEISDETIRNKIDLSFGNDPEMSKQKIEEIFHELGVLEGGDHINNHSVFRDILEDWKIEENKFDAIAAKKEFLLAIQGNVDTKFRTIVKYRISTKLVNKKDPKLPYVKEETYQGAHIMSSEVYKRINAPMPEYNFDEPEEKIEFTKNSKKVLLNSVYARGSFLRRGFTLEERRGERMQKIVDDNEKEFLDSIPKFQHYVFYTDEELDSFLEIMRYKKEDMKKEREPFPLITPYDEYEENKKIISRRHRREKHLPGWDDHFKRMEDAIKKKQMKTEEDEKYAFLPVPIIKRAESPPKTVSKERYLLDNPPQKPLSNDFEQTTPKRKIKEVPEPPPEPKKSKFARDTPPGIEVVYIRK</sequence>
<dbReference type="EMBL" id="MLAK01000303">
    <property type="protein sequence ID" value="OHT14911.1"/>
    <property type="molecule type" value="Genomic_DNA"/>
</dbReference>
<feature type="compositionally biased region" description="Basic and acidic residues" evidence="1">
    <location>
        <begin position="157"/>
        <end position="168"/>
    </location>
</feature>
<protein>
    <submittedName>
        <fullName evidence="2">Uncharacterized protein</fullName>
    </submittedName>
</protein>
<dbReference type="RefSeq" id="XP_068368047.1">
    <property type="nucleotide sequence ID" value="XM_068497979.1"/>
</dbReference>
<organism evidence="2 3">
    <name type="scientific">Tritrichomonas foetus</name>
    <dbReference type="NCBI Taxonomy" id="1144522"/>
    <lineage>
        <taxon>Eukaryota</taxon>
        <taxon>Metamonada</taxon>
        <taxon>Parabasalia</taxon>
        <taxon>Tritrichomonadida</taxon>
        <taxon>Tritrichomonadidae</taxon>
        <taxon>Tritrichomonas</taxon>
    </lineage>
</organism>
<evidence type="ECO:0000313" key="2">
    <source>
        <dbReference type="EMBL" id="OHT14911.1"/>
    </source>
</evidence>
<feature type="region of interest" description="Disordered" evidence="1">
    <location>
        <begin position="88"/>
        <end position="174"/>
    </location>
</feature>
<comment type="caution">
    <text evidence="2">The sequence shown here is derived from an EMBL/GenBank/DDBJ whole genome shotgun (WGS) entry which is preliminary data.</text>
</comment>
<evidence type="ECO:0000313" key="3">
    <source>
        <dbReference type="Proteomes" id="UP000179807"/>
    </source>
</evidence>
<dbReference type="GeneID" id="94832683"/>
<feature type="region of interest" description="Disordered" evidence="1">
    <location>
        <begin position="476"/>
        <end position="531"/>
    </location>
</feature>
<gene>
    <name evidence="2" type="ORF">TRFO_14708</name>
</gene>